<dbReference type="GO" id="GO:0043539">
    <property type="term" value="F:protein serine/threonine kinase activator activity"/>
    <property type="evidence" value="ECO:0007669"/>
    <property type="project" value="InterPro"/>
</dbReference>
<dbReference type="Proteomes" id="UP000052978">
    <property type="component" value="Unassembled WGS sequence"/>
</dbReference>
<dbReference type="SUPFAM" id="SSF50904">
    <property type="entry name" value="Oncogene products"/>
    <property type="match status" value="1"/>
</dbReference>
<gene>
    <name evidence="2" type="ORF">D623_10010251</name>
</gene>
<proteinExistence type="inferred from homology"/>
<reference evidence="2 3" key="1">
    <citation type="journal article" date="2013" name="Nat. Commun.">
        <title>Genome analysis reveals insights into physiology and longevity of the Brandt's bat Myotis brandtii.</title>
        <authorList>
            <person name="Seim I."/>
            <person name="Fang X."/>
            <person name="Xiong Z."/>
            <person name="Lobanov A.V."/>
            <person name="Huang Z."/>
            <person name="Ma S."/>
            <person name="Feng Y."/>
            <person name="Turanov A.A."/>
            <person name="Zhu Y."/>
            <person name="Lenz T.L."/>
            <person name="Gerashchenko M.V."/>
            <person name="Fan D."/>
            <person name="Hee Yim S."/>
            <person name="Yao X."/>
            <person name="Jordan D."/>
            <person name="Xiong Y."/>
            <person name="Ma Y."/>
            <person name="Lyapunov A.N."/>
            <person name="Chen G."/>
            <person name="Kulakova O.I."/>
            <person name="Sun Y."/>
            <person name="Lee S.G."/>
            <person name="Bronson R.T."/>
            <person name="Moskalev A.A."/>
            <person name="Sunyaev S.R."/>
            <person name="Zhang G."/>
            <person name="Krogh A."/>
            <person name="Wang J."/>
            <person name="Gladyshev V.N."/>
        </authorList>
    </citation>
    <scope>NUCLEOTIDE SEQUENCE [LARGE SCALE GENOMIC DNA]</scope>
</reference>
<dbReference type="PANTHER" id="PTHR14060">
    <property type="entry name" value="PROTEIN P13 MTCP-1"/>
    <property type="match status" value="1"/>
</dbReference>
<dbReference type="KEGG" id="myb:102243319"/>
<dbReference type="OrthoDB" id="9402543at2759"/>
<sequence length="112" mass="12973">MAQLPSKVHITSHPICLRIRGPLVYQDETKRMWLQLDIETGGVRQVRLRQEDIPSGHIALTTSPETSSTMRFHWTLNPGNQYLDSVGRFWHIVHHIKEDGVEEMILELMDDS</sequence>
<name>S7P7B6_MYOBR</name>
<evidence type="ECO:0000313" key="3">
    <source>
        <dbReference type="Proteomes" id="UP000052978"/>
    </source>
</evidence>
<dbReference type="PANTHER" id="PTHR14060:SF4">
    <property type="entry name" value="T-CELL LEUKEMIA_LYMPHOMA PROTEIN 1A"/>
    <property type="match status" value="1"/>
</dbReference>
<dbReference type="AlphaFoldDB" id="S7P7B6"/>
<dbReference type="InterPro" id="IPR036672">
    <property type="entry name" value="TCL1_MTCP1_sf"/>
</dbReference>
<comment type="similarity">
    <text evidence="1">Belongs to the TCL1 family.</text>
</comment>
<dbReference type="EMBL" id="KE161395">
    <property type="protein sequence ID" value="EPQ03577.1"/>
    <property type="molecule type" value="Genomic_DNA"/>
</dbReference>
<dbReference type="InterPro" id="IPR004832">
    <property type="entry name" value="TCL1_MTCP1"/>
</dbReference>
<protein>
    <submittedName>
        <fullName evidence="2">T-cell leukemia/lymphoma protein 1A</fullName>
    </submittedName>
</protein>
<evidence type="ECO:0000256" key="1">
    <source>
        <dbReference type="ARBA" id="ARBA00006399"/>
    </source>
</evidence>
<dbReference type="Pfam" id="PF01840">
    <property type="entry name" value="TCL1_MTCP1"/>
    <property type="match status" value="1"/>
</dbReference>
<keyword evidence="3" id="KW-1185">Reference proteome</keyword>
<accession>S7P7B6</accession>
<evidence type="ECO:0000313" key="2">
    <source>
        <dbReference type="EMBL" id="EPQ03577.1"/>
    </source>
</evidence>
<dbReference type="eggNOG" id="ENOG502TDUA">
    <property type="taxonomic scope" value="Eukaryota"/>
</dbReference>
<dbReference type="Gene3D" id="2.40.15.10">
    <property type="entry name" value="TCL1/MTCP1"/>
    <property type="match status" value="1"/>
</dbReference>
<organism evidence="2 3">
    <name type="scientific">Myotis brandtii</name>
    <name type="common">Brandt's bat</name>
    <dbReference type="NCBI Taxonomy" id="109478"/>
    <lineage>
        <taxon>Eukaryota</taxon>
        <taxon>Metazoa</taxon>
        <taxon>Chordata</taxon>
        <taxon>Craniata</taxon>
        <taxon>Vertebrata</taxon>
        <taxon>Euteleostomi</taxon>
        <taxon>Mammalia</taxon>
        <taxon>Eutheria</taxon>
        <taxon>Laurasiatheria</taxon>
        <taxon>Chiroptera</taxon>
        <taxon>Yangochiroptera</taxon>
        <taxon>Vespertilionidae</taxon>
        <taxon>Myotis</taxon>
    </lineage>
</organism>